<dbReference type="Pfam" id="PF13478">
    <property type="entry name" value="XdhC_C"/>
    <property type="match status" value="1"/>
</dbReference>
<feature type="domain" description="XdhC Rossmann" evidence="2">
    <location>
        <begin position="208"/>
        <end position="352"/>
    </location>
</feature>
<dbReference type="RefSeq" id="WP_089902014.1">
    <property type="nucleotide sequence ID" value="NZ_FOJG01000002.1"/>
</dbReference>
<protein>
    <submittedName>
        <fullName evidence="3">Xanthine and CO dehydrogenase maturation factor, XdhC/CoxF family</fullName>
    </submittedName>
</protein>
<dbReference type="STRING" id="29529.SAMN04488122_6010"/>
<dbReference type="AlphaFoldDB" id="A0A1I0SBW3"/>
<reference evidence="4" key="1">
    <citation type="submission" date="2016-10" db="EMBL/GenBank/DDBJ databases">
        <authorList>
            <person name="Varghese N."/>
            <person name="Submissions S."/>
        </authorList>
    </citation>
    <scope>NUCLEOTIDE SEQUENCE [LARGE SCALE GENOMIC DNA]</scope>
    <source>
        <strain evidence="4">DSM 3695</strain>
    </source>
</reference>
<evidence type="ECO:0000259" key="1">
    <source>
        <dbReference type="Pfam" id="PF02625"/>
    </source>
</evidence>
<dbReference type="InterPro" id="IPR003777">
    <property type="entry name" value="XdhC_CoxI"/>
</dbReference>
<accession>A0A1I0SBW3</accession>
<dbReference type="PANTHER" id="PTHR30388:SF6">
    <property type="entry name" value="XANTHINE DEHYDROGENASE SUBUNIT A-RELATED"/>
    <property type="match status" value="1"/>
</dbReference>
<dbReference type="EMBL" id="FOJG01000002">
    <property type="protein sequence ID" value="SEW54363.1"/>
    <property type="molecule type" value="Genomic_DNA"/>
</dbReference>
<evidence type="ECO:0000313" key="4">
    <source>
        <dbReference type="Proteomes" id="UP000199310"/>
    </source>
</evidence>
<gene>
    <name evidence="3" type="ORF">SAMN04488122_6010</name>
</gene>
<name>A0A1I0SBW3_9BACT</name>
<dbReference type="InterPro" id="IPR027051">
    <property type="entry name" value="XdhC_Rossmann_dom"/>
</dbReference>
<dbReference type="InterPro" id="IPR052698">
    <property type="entry name" value="MoCofactor_Util/Proc"/>
</dbReference>
<dbReference type="OrthoDB" id="9773039at2"/>
<dbReference type="Gene3D" id="3.40.50.720">
    <property type="entry name" value="NAD(P)-binding Rossmann-like Domain"/>
    <property type="match status" value="1"/>
</dbReference>
<evidence type="ECO:0000259" key="2">
    <source>
        <dbReference type="Pfam" id="PF13478"/>
    </source>
</evidence>
<dbReference type="Proteomes" id="UP000199310">
    <property type="component" value="Unassembled WGS sequence"/>
</dbReference>
<dbReference type="Pfam" id="PF02625">
    <property type="entry name" value="XdhC_CoxI"/>
    <property type="match status" value="1"/>
</dbReference>
<dbReference type="PANTHER" id="PTHR30388">
    <property type="entry name" value="ALDEHYDE OXIDOREDUCTASE MOLYBDENUM COFACTOR ASSEMBLY PROTEIN"/>
    <property type="match status" value="1"/>
</dbReference>
<keyword evidence="4" id="KW-1185">Reference proteome</keyword>
<evidence type="ECO:0000313" key="3">
    <source>
        <dbReference type="EMBL" id="SEW54363.1"/>
    </source>
</evidence>
<feature type="domain" description="XdhC- CoxI" evidence="1">
    <location>
        <begin position="16"/>
        <end position="81"/>
    </location>
</feature>
<proteinExistence type="predicted"/>
<sequence length="384" mass="41449">MKELEDIVKSYHAACRQRLKTALATVVHVEGSAYRQPGAKMLVTENGALTGAISGGCLEGDALRKAQLVMMQQRPMLVTYDTNDEDDAKLGIGLGCNGIIHILLEPVNTEDPDNPVAMLQEITVHRTPAVLVTLFSLHQRKAPQPGTCLVLTANGQMQHCIPDCHLQNAITADAHHALQTQCSFTKTYLSTGNDYTTHTAFIPPAPQLLIAGAGNDVIPLVKMAALLGWHTIVIDGRPGYATTNRFPDATQVITAKPAQVLPLVHTDAYTASVLMTHNYNYDLALLAQLLPLPIPYIGVLGPAKKLQRMLGELMDNGISITRPQRARIHGPAGLDLGAETAEEIALSVISEIKSVLSAAAATSLRERTTAIHSREQQIILQQQL</sequence>
<organism evidence="3 4">
    <name type="scientific">Chitinophaga arvensicola</name>
    <dbReference type="NCBI Taxonomy" id="29529"/>
    <lineage>
        <taxon>Bacteria</taxon>
        <taxon>Pseudomonadati</taxon>
        <taxon>Bacteroidota</taxon>
        <taxon>Chitinophagia</taxon>
        <taxon>Chitinophagales</taxon>
        <taxon>Chitinophagaceae</taxon>
        <taxon>Chitinophaga</taxon>
    </lineage>
</organism>